<dbReference type="GO" id="GO:0046983">
    <property type="term" value="F:protein dimerization activity"/>
    <property type="evidence" value="ECO:0007669"/>
    <property type="project" value="InterPro"/>
</dbReference>
<evidence type="ECO:0000259" key="10">
    <source>
        <dbReference type="PROSITE" id="PS50109"/>
    </source>
</evidence>
<dbReference type="InterPro" id="IPR008595">
    <property type="entry name" value="DegS"/>
</dbReference>
<keyword evidence="7" id="KW-0902">Two-component regulatory system</keyword>
<dbReference type="Pfam" id="PF05384">
    <property type="entry name" value="DegS"/>
    <property type="match status" value="1"/>
</dbReference>
<feature type="coiled-coil region" evidence="9">
    <location>
        <begin position="103"/>
        <end position="137"/>
    </location>
</feature>
<keyword evidence="4" id="KW-0812">Transmembrane</keyword>
<dbReference type="PANTHER" id="PTHR24421">
    <property type="entry name" value="NITRATE/NITRITE SENSOR PROTEIN NARX-RELATED"/>
    <property type="match status" value="1"/>
</dbReference>
<dbReference type="InterPro" id="IPR011712">
    <property type="entry name" value="Sig_transdc_His_kin_sub3_dim/P"/>
</dbReference>
<evidence type="ECO:0000313" key="11">
    <source>
        <dbReference type="EMBL" id="TDY61746.1"/>
    </source>
</evidence>
<dbReference type="Pfam" id="PF07730">
    <property type="entry name" value="HisKA_3"/>
    <property type="match status" value="1"/>
</dbReference>
<dbReference type="CDD" id="cd16917">
    <property type="entry name" value="HATPase_UhpB-NarQ-NarX-like"/>
    <property type="match status" value="1"/>
</dbReference>
<keyword evidence="2" id="KW-1003">Cell membrane</keyword>
<keyword evidence="6" id="KW-1133">Transmembrane helix</keyword>
<evidence type="ECO:0000256" key="8">
    <source>
        <dbReference type="ARBA" id="ARBA00023136"/>
    </source>
</evidence>
<evidence type="ECO:0000256" key="7">
    <source>
        <dbReference type="ARBA" id="ARBA00023012"/>
    </source>
</evidence>
<protein>
    <submittedName>
        <fullName evidence="11">Two-component system sensor histidine kinase DegS</fullName>
    </submittedName>
</protein>
<proteinExistence type="predicted"/>
<evidence type="ECO:0000256" key="5">
    <source>
        <dbReference type="ARBA" id="ARBA00022777"/>
    </source>
</evidence>
<reference evidence="11 12" key="1">
    <citation type="submission" date="2019-03" db="EMBL/GenBank/DDBJ databases">
        <title>Genomic Encyclopedia of Type Strains, Phase IV (KMG-IV): sequencing the most valuable type-strain genomes for metagenomic binning, comparative biology and taxonomic classification.</title>
        <authorList>
            <person name="Goeker M."/>
        </authorList>
    </citation>
    <scope>NUCLEOTIDE SEQUENCE [LARGE SCALE GENOMIC DNA]</scope>
    <source>
        <strain evidence="11 12">DSM 25964</strain>
    </source>
</reference>
<dbReference type="GO" id="GO:0000155">
    <property type="term" value="F:phosphorelay sensor kinase activity"/>
    <property type="evidence" value="ECO:0007669"/>
    <property type="project" value="InterPro"/>
</dbReference>
<dbReference type="AlphaFoldDB" id="A0A4R8MD81"/>
<dbReference type="InterPro" id="IPR003594">
    <property type="entry name" value="HATPase_dom"/>
</dbReference>
<accession>A0A4R8MD81</accession>
<evidence type="ECO:0000256" key="9">
    <source>
        <dbReference type="SAM" id="Coils"/>
    </source>
</evidence>
<organism evidence="11 12">
    <name type="scientific">Aminivibrio pyruvatiphilus</name>
    <dbReference type="NCBI Taxonomy" id="1005740"/>
    <lineage>
        <taxon>Bacteria</taxon>
        <taxon>Thermotogati</taxon>
        <taxon>Synergistota</taxon>
        <taxon>Synergistia</taxon>
        <taxon>Synergistales</taxon>
        <taxon>Aminobacteriaceae</taxon>
        <taxon>Aminivibrio</taxon>
    </lineage>
</organism>
<evidence type="ECO:0000256" key="1">
    <source>
        <dbReference type="ARBA" id="ARBA00004651"/>
    </source>
</evidence>
<dbReference type="Gene3D" id="3.30.565.10">
    <property type="entry name" value="Histidine kinase-like ATPase, C-terminal domain"/>
    <property type="match status" value="1"/>
</dbReference>
<dbReference type="Pfam" id="PF02518">
    <property type="entry name" value="HATPase_c"/>
    <property type="match status" value="1"/>
</dbReference>
<comment type="caution">
    <text evidence="11">The sequence shown here is derived from an EMBL/GenBank/DDBJ whole genome shotgun (WGS) entry which is preliminary data.</text>
</comment>
<evidence type="ECO:0000256" key="3">
    <source>
        <dbReference type="ARBA" id="ARBA00022679"/>
    </source>
</evidence>
<feature type="coiled-coil region" evidence="9">
    <location>
        <begin position="32"/>
        <end position="66"/>
    </location>
</feature>
<dbReference type="Proteomes" id="UP000295066">
    <property type="component" value="Unassembled WGS sequence"/>
</dbReference>
<evidence type="ECO:0000313" key="12">
    <source>
        <dbReference type="Proteomes" id="UP000295066"/>
    </source>
</evidence>
<name>A0A4R8MD81_9BACT</name>
<dbReference type="GO" id="GO:0005886">
    <property type="term" value="C:plasma membrane"/>
    <property type="evidence" value="ECO:0007669"/>
    <property type="project" value="UniProtKB-SubCell"/>
</dbReference>
<keyword evidence="8" id="KW-0472">Membrane</keyword>
<comment type="subcellular location">
    <subcellularLocation>
        <location evidence="1">Cell membrane</location>
        <topology evidence="1">Multi-pass membrane protein</topology>
    </subcellularLocation>
</comment>
<dbReference type="SUPFAM" id="SSF55874">
    <property type="entry name" value="ATPase domain of HSP90 chaperone/DNA topoisomerase II/histidine kinase"/>
    <property type="match status" value="1"/>
</dbReference>
<gene>
    <name evidence="11" type="ORF">C8D99_105159</name>
</gene>
<dbReference type="PROSITE" id="PS50109">
    <property type="entry name" value="HIS_KIN"/>
    <property type="match status" value="1"/>
</dbReference>
<dbReference type="InterPro" id="IPR050482">
    <property type="entry name" value="Sensor_HK_TwoCompSys"/>
</dbReference>
<keyword evidence="3" id="KW-0808">Transferase</keyword>
<dbReference type="EMBL" id="SORI01000005">
    <property type="protein sequence ID" value="TDY61746.1"/>
    <property type="molecule type" value="Genomic_DNA"/>
</dbReference>
<evidence type="ECO:0000256" key="6">
    <source>
        <dbReference type="ARBA" id="ARBA00022989"/>
    </source>
</evidence>
<keyword evidence="12" id="KW-1185">Reference proteome</keyword>
<sequence length="379" mass="42724">MAPDDMAMRLKEIQDKVSESLQYSIDSLATLREEERERLFEIRTRRESVQKELNEVIVASEKAEAEYRRSRQILLDASRSGDESREKEAYERAMNLMKIRGAFEEREKHLAAQRDDLDREERRIERLITRSEEMGNRFRVVLNLLNFSIEGEENGSLSPEQRDFSAGLLLAERESVSLARELHDGPIQKFSAAGLMIDLAGEFLSRGDFGKAREELARTRSHIGDALEEFRSFLFQLNPTGLKDGFDVALNRLVSQTSAVSGADVRYAVEGQSDRLSLPLRTAVFKIIQQAVVNAVKNGRAHRIRILVSIGREMLRVKVVDDGLGFDVEKVRSEAEEKGTWGLMNMEDRASMIGGELTIASEPGKGTSVSLSVPVPLPR</sequence>
<dbReference type="PANTHER" id="PTHR24421:SF37">
    <property type="entry name" value="SENSOR HISTIDINE KINASE NARS"/>
    <property type="match status" value="1"/>
</dbReference>
<keyword evidence="9" id="KW-0175">Coiled coil</keyword>
<dbReference type="InterPro" id="IPR005467">
    <property type="entry name" value="His_kinase_dom"/>
</dbReference>
<keyword evidence="5 11" id="KW-0418">Kinase</keyword>
<dbReference type="InterPro" id="IPR036890">
    <property type="entry name" value="HATPase_C_sf"/>
</dbReference>
<dbReference type="RefSeq" id="WP_166670032.1">
    <property type="nucleotide sequence ID" value="NZ_SORI01000005.1"/>
</dbReference>
<feature type="domain" description="Histidine kinase" evidence="10">
    <location>
        <begin position="286"/>
        <end position="377"/>
    </location>
</feature>
<evidence type="ECO:0000256" key="4">
    <source>
        <dbReference type="ARBA" id="ARBA00022692"/>
    </source>
</evidence>
<dbReference type="Gene3D" id="1.20.5.1930">
    <property type="match status" value="1"/>
</dbReference>
<evidence type="ECO:0000256" key="2">
    <source>
        <dbReference type="ARBA" id="ARBA00022475"/>
    </source>
</evidence>